<keyword evidence="3" id="KW-1185">Reference proteome</keyword>
<protein>
    <submittedName>
        <fullName evidence="2">Uncharacterized protein</fullName>
    </submittedName>
</protein>
<sequence>MDADRMRRSAPDEEDDEFVTPLERFDSSGKKTAGQAGRKYGCSSLSAKSRVGTASIGKNLRSKTLQNNSDARDVSALSKPDRPRVWSSSSRNPGEFAIMERGNSLMCI</sequence>
<dbReference type="Gramene" id="KZN04343">
    <property type="protein sequence ID" value="KZN04343"/>
    <property type="gene ID" value="DCAR_005180"/>
</dbReference>
<feature type="compositionally biased region" description="Basic and acidic residues" evidence="1">
    <location>
        <begin position="1"/>
        <end position="11"/>
    </location>
</feature>
<accession>A0A162AQD8</accession>
<proteinExistence type="predicted"/>
<reference evidence="2" key="2">
    <citation type="submission" date="2022-03" db="EMBL/GenBank/DDBJ databases">
        <title>Draft title - Genomic analysis of global carrot germplasm unveils the trajectory of domestication and the origin of high carotenoid orange carrot.</title>
        <authorList>
            <person name="Iorizzo M."/>
            <person name="Ellison S."/>
            <person name="Senalik D."/>
            <person name="Macko-Podgorni A."/>
            <person name="Grzebelus D."/>
            <person name="Bostan H."/>
            <person name="Rolling W."/>
            <person name="Curaba J."/>
            <person name="Simon P."/>
        </authorList>
    </citation>
    <scope>NUCLEOTIDE SEQUENCE</scope>
    <source>
        <tissue evidence="2">Leaf</tissue>
    </source>
</reference>
<dbReference type="Proteomes" id="UP000077755">
    <property type="component" value="Chromosome 2"/>
</dbReference>
<dbReference type="AlphaFoldDB" id="A0A162AQD8"/>
<name>A0A162AQD8_DAUCS</name>
<organism evidence="2 3">
    <name type="scientific">Daucus carota subsp. sativus</name>
    <name type="common">Carrot</name>
    <dbReference type="NCBI Taxonomy" id="79200"/>
    <lineage>
        <taxon>Eukaryota</taxon>
        <taxon>Viridiplantae</taxon>
        <taxon>Streptophyta</taxon>
        <taxon>Embryophyta</taxon>
        <taxon>Tracheophyta</taxon>
        <taxon>Spermatophyta</taxon>
        <taxon>Magnoliopsida</taxon>
        <taxon>eudicotyledons</taxon>
        <taxon>Gunneridae</taxon>
        <taxon>Pentapetalae</taxon>
        <taxon>asterids</taxon>
        <taxon>campanulids</taxon>
        <taxon>Apiales</taxon>
        <taxon>Apiaceae</taxon>
        <taxon>Apioideae</taxon>
        <taxon>Scandiceae</taxon>
        <taxon>Daucinae</taxon>
        <taxon>Daucus</taxon>
        <taxon>Daucus sect. Daucus</taxon>
    </lineage>
</organism>
<reference evidence="2" key="1">
    <citation type="journal article" date="2016" name="Nat. Genet.">
        <title>A high-quality carrot genome assembly provides new insights into carotenoid accumulation and asterid genome evolution.</title>
        <authorList>
            <person name="Iorizzo M."/>
            <person name="Ellison S."/>
            <person name="Senalik D."/>
            <person name="Zeng P."/>
            <person name="Satapoomin P."/>
            <person name="Huang J."/>
            <person name="Bowman M."/>
            <person name="Iovene M."/>
            <person name="Sanseverino W."/>
            <person name="Cavagnaro P."/>
            <person name="Yildiz M."/>
            <person name="Macko-Podgorni A."/>
            <person name="Moranska E."/>
            <person name="Grzebelus E."/>
            <person name="Grzebelus D."/>
            <person name="Ashrafi H."/>
            <person name="Zheng Z."/>
            <person name="Cheng S."/>
            <person name="Spooner D."/>
            <person name="Van Deynze A."/>
            <person name="Simon P."/>
        </authorList>
    </citation>
    <scope>NUCLEOTIDE SEQUENCE</scope>
    <source>
        <tissue evidence="2">Leaf</tissue>
    </source>
</reference>
<gene>
    <name evidence="2" type="ORF">DCAR_0205768</name>
</gene>
<evidence type="ECO:0000313" key="3">
    <source>
        <dbReference type="Proteomes" id="UP000077755"/>
    </source>
</evidence>
<evidence type="ECO:0000313" key="2">
    <source>
        <dbReference type="EMBL" id="WOG86556.1"/>
    </source>
</evidence>
<dbReference type="EMBL" id="CP093344">
    <property type="protein sequence ID" value="WOG86556.1"/>
    <property type="molecule type" value="Genomic_DNA"/>
</dbReference>
<feature type="region of interest" description="Disordered" evidence="1">
    <location>
        <begin position="57"/>
        <end position="94"/>
    </location>
</feature>
<evidence type="ECO:0000256" key="1">
    <source>
        <dbReference type="SAM" id="MobiDB-lite"/>
    </source>
</evidence>
<feature type="region of interest" description="Disordered" evidence="1">
    <location>
        <begin position="1"/>
        <end position="40"/>
    </location>
</feature>